<comment type="caution">
    <text evidence="1">The sequence shown here is derived from an EMBL/GenBank/DDBJ whole genome shotgun (WGS) entry which is preliminary data.</text>
</comment>
<sequence length="63" mass="6853">MYGQEATEPRTLDFELSHIGYLDGVIDALPPGSRVQIIPGAAHFLQADQPEARAAILDYLNGE</sequence>
<dbReference type="RefSeq" id="WP_065139331.1">
    <property type="nucleotide sequence ID" value="NZ_LZLF01000337.1"/>
</dbReference>
<organism evidence="1 2">
    <name type="scientific">Mycobacterium asiaticum</name>
    <dbReference type="NCBI Taxonomy" id="1790"/>
    <lineage>
        <taxon>Bacteria</taxon>
        <taxon>Bacillati</taxon>
        <taxon>Actinomycetota</taxon>
        <taxon>Actinomycetes</taxon>
        <taxon>Mycobacteriales</taxon>
        <taxon>Mycobacteriaceae</taxon>
        <taxon>Mycobacterium</taxon>
    </lineage>
</organism>
<protein>
    <recommendedName>
        <fullName evidence="3">Alpha/beta hydrolase</fullName>
    </recommendedName>
</protein>
<dbReference type="EMBL" id="LZLM01000048">
    <property type="protein sequence ID" value="OBJ87134.1"/>
    <property type="molecule type" value="Genomic_DNA"/>
</dbReference>
<accession>A0A1A3KRR9</accession>
<reference evidence="1 2" key="1">
    <citation type="submission" date="2016-06" db="EMBL/GenBank/DDBJ databases">
        <authorList>
            <person name="Kjaerup R.B."/>
            <person name="Dalgaard T.S."/>
            <person name="Juul-Madsen H.R."/>
        </authorList>
    </citation>
    <scope>NUCLEOTIDE SEQUENCE [LARGE SCALE GENOMIC DNA]</scope>
    <source>
        <strain evidence="1 2">1276495.2</strain>
    </source>
</reference>
<gene>
    <name evidence="1" type="ORF">A5640_07565</name>
</gene>
<dbReference type="Proteomes" id="UP000093925">
    <property type="component" value="Unassembled WGS sequence"/>
</dbReference>
<proteinExistence type="predicted"/>
<evidence type="ECO:0000313" key="2">
    <source>
        <dbReference type="Proteomes" id="UP000093925"/>
    </source>
</evidence>
<dbReference type="AlphaFoldDB" id="A0A1A3KRR9"/>
<evidence type="ECO:0008006" key="3">
    <source>
        <dbReference type="Google" id="ProtNLM"/>
    </source>
</evidence>
<name>A0A1A3KRR9_MYCAS</name>
<evidence type="ECO:0000313" key="1">
    <source>
        <dbReference type="EMBL" id="OBJ87134.1"/>
    </source>
</evidence>